<accession>A0A4P6M1W9</accession>
<protein>
    <submittedName>
        <fullName evidence="1">Uncharacterized protein</fullName>
    </submittedName>
</protein>
<reference evidence="1 2" key="1">
    <citation type="submission" date="2019-01" db="EMBL/GenBank/DDBJ databases">
        <title>PMF-metabolizing Aryl O-demethylase.</title>
        <authorList>
            <person name="Kim M."/>
        </authorList>
    </citation>
    <scope>NUCLEOTIDE SEQUENCE [LARGE SCALE GENOMIC DNA]</scope>
    <source>
        <strain evidence="1 2">PMF1</strain>
    </source>
</reference>
<sequence length="33" mass="3599">MAGEAGVPVFPCRKVTKEQESQTVVNSQISHKL</sequence>
<evidence type="ECO:0000313" key="2">
    <source>
        <dbReference type="Proteomes" id="UP000289794"/>
    </source>
</evidence>
<dbReference type="AlphaFoldDB" id="A0A4P6M1W9"/>
<dbReference type="Proteomes" id="UP000289794">
    <property type="component" value="Chromosome"/>
</dbReference>
<evidence type="ECO:0000313" key="1">
    <source>
        <dbReference type="EMBL" id="QBE99131.1"/>
    </source>
</evidence>
<name>A0A4P6M1W9_9FIRM</name>
<gene>
    <name evidence="1" type="ORF">PMF13cell1_04704</name>
</gene>
<organism evidence="1 2">
    <name type="scientific">Blautia producta</name>
    <dbReference type="NCBI Taxonomy" id="33035"/>
    <lineage>
        <taxon>Bacteria</taxon>
        <taxon>Bacillati</taxon>
        <taxon>Bacillota</taxon>
        <taxon>Clostridia</taxon>
        <taxon>Lachnospirales</taxon>
        <taxon>Lachnospiraceae</taxon>
        <taxon>Blautia</taxon>
    </lineage>
</organism>
<proteinExistence type="predicted"/>
<dbReference type="EMBL" id="CP035945">
    <property type="protein sequence ID" value="QBE99131.1"/>
    <property type="molecule type" value="Genomic_DNA"/>
</dbReference>
<dbReference type="KEGG" id="bpro:PMF13cell1_04704"/>